<dbReference type="AlphaFoldDB" id="A0A453KTM5"/>
<reference evidence="2" key="4">
    <citation type="submission" date="2019-03" db="UniProtKB">
        <authorList>
            <consortium name="EnsemblPlants"/>
        </authorList>
    </citation>
    <scope>IDENTIFICATION</scope>
</reference>
<organism evidence="2 3">
    <name type="scientific">Aegilops tauschii subsp. strangulata</name>
    <name type="common">Goatgrass</name>
    <dbReference type="NCBI Taxonomy" id="200361"/>
    <lineage>
        <taxon>Eukaryota</taxon>
        <taxon>Viridiplantae</taxon>
        <taxon>Streptophyta</taxon>
        <taxon>Embryophyta</taxon>
        <taxon>Tracheophyta</taxon>
        <taxon>Spermatophyta</taxon>
        <taxon>Magnoliopsida</taxon>
        <taxon>Liliopsida</taxon>
        <taxon>Poales</taxon>
        <taxon>Poaceae</taxon>
        <taxon>BOP clade</taxon>
        <taxon>Pooideae</taxon>
        <taxon>Triticodae</taxon>
        <taxon>Triticeae</taxon>
        <taxon>Triticinae</taxon>
        <taxon>Aegilops</taxon>
    </lineage>
</organism>
<evidence type="ECO:0000313" key="2">
    <source>
        <dbReference type="EnsemblPlants" id="AET5Gv20511100.14"/>
    </source>
</evidence>
<dbReference type="Proteomes" id="UP000015105">
    <property type="component" value="Chromosome 5D"/>
</dbReference>
<feature type="compositionally biased region" description="Polar residues" evidence="1">
    <location>
        <begin position="27"/>
        <end position="40"/>
    </location>
</feature>
<sequence length="40" mass="4299">MAGRTRYDNPFEESGGDEVNPFAVRSPASSSRPVLPTCSI</sequence>
<reference evidence="2" key="5">
    <citation type="journal article" date="2021" name="G3 (Bethesda)">
        <title>Aegilops tauschii genome assembly Aet v5.0 features greater sequence contiguity and improved annotation.</title>
        <authorList>
            <person name="Wang L."/>
            <person name="Zhu T."/>
            <person name="Rodriguez J.C."/>
            <person name="Deal K.R."/>
            <person name="Dubcovsky J."/>
            <person name="McGuire P.E."/>
            <person name="Lux T."/>
            <person name="Spannagl M."/>
            <person name="Mayer K.F.X."/>
            <person name="Baldrich P."/>
            <person name="Meyers B.C."/>
            <person name="Huo N."/>
            <person name="Gu Y.Q."/>
            <person name="Zhou H."/>
            <person name="Devos K.M."/>
            <person name="Bennetzen J.L."/>
            <person name="Unver T."/>
            <person name="Budak H."/>
            <person name="Gulick P.J."/>
            <person name="Galiba G."/>
            <person name="Kalapos B."/>
            <person name="Nelson D.R."/>
            <person name="Li P."/>
            <person name="You F.M."/>
            <person name="Luo M.C."/>
            <person name="Dvorak J."/>
        </authorList>
    </citation>
    <scope>NUCLEOTIDE SEQUENCE [LARGE SCALE GENOMIC DNA]</scope>
    <source>
        <strain evidence="2">cv. AL8/78</strain>
    </source>
</reference>
<keyword evidence="3" id="KW-1185">Reference proteome</keyword>
<reference evidence="3" key="2">
    <citation type="journal article" date="2017" name="Nat. Plants">
        <title>The Aegilops tauschii genome reveals multiple impacts of transposons.</title>
        <authorList>
            <person name="Zhao G."/>
            <person name="Zou C."/>
            <person name="Li K."/>
            <person name="Wang K."/>
            <person name="Li T."/>
            <person name="Gao L."/>
            <person name="Zhang X."/>
            <person name="Wang H."/>
            <person name="Yang Z."/>
            <person name="Liu X."/>
            <person name="Jiang W."/>
            <person name="Mao L."/>
            <person name="Kong X."/>
            <person name="Jiao Y."/>
            <person name="Jia J."/>
        </authorList>
    </citation>
    <scope>NUCLEOTIDE SEQUENCE [LARGE SCALE GENOMIC DNA]</scope>
    <source>
        <strain evidence="3">cv. AL8/78</strain>
    </source>
</reference>
<name>A0A453KTM5_AEGTS</name>
<accession>A0A453KTM5</accession>
<reference evidence="3" key="1">
    <citation type="journal article" date="2014" name="Science">
        <title>Ancient hybridizations among the ancestral genomes of bread wheat.</title>
        <authorList>
            <consortium name="International Wheat Genome Sequencing Consortium,"/>
            <person name="Marcussen T."/>
            <person name="Sandve S.R."/>
            <person name="Heier L."/>
            <person name="Spannagl M."/>
            <person name="Pfeifer M."/>
            <person name="Jakobsen K.S."/>
            <person name="Wulff B.B."/>
            <person name="Steuernagel B."/>
            <person name="Mayer K.F."/>
            <person name="Olsen O.A."/>
        </authorList>
    </citation>
    <scope>NUCLEOTIDE SEQUENCE [LARGE SCALE GENOMIC DNA]</scope>
    <source>
        <strain evidence="3">cv. AL8/78</strain>
    </source>
</reference>
<dbReference type="Gramene" id="AET5Gv20511100.14">
    <property type="protein sequence ID" value="AET5Gv20511100.14"/>
    <property type="gene ID" value="AET5Gv20511100"/>
</dbReference>
<evidence type="ECO:0000256" key="1">
    <source>
        <dbReference type="SAM" id="MobiDB-lite"/>
    </source>
</evidence>
<evidence type="ECO:0000313" key="3">
    <source>
        <dbReference type="Proteomes" id="UP000015105"/>
    </source>
</evidence>
<proteinExistence type="predicted"/>
<protein>
    <submittedName>
        <fullName evidence="2">Uncharacterized protein</fullName>
    </submittedName>
</protein>
<reference evidence="2" key="3">
    <citation type="journal article" date="2017" name="Nature">
        <title>Genome sequence of the progenitor of the wheat D genome Aegilops tauschii.</title>
        <authorList>
            <person name="Luo M.C."/>
            <person name="Gu Y.Q."/>
            <person name="Puiu D."/>
            <person name="Wang H."/>
            <person name="Twardziok S.O."/>
            <person name="Deal K.R."/>
            <person name="Huo N."/>
            <person name="Zhu T."/>
            <person name="Wang L."/>
            <person name="Wang Y."/>
            <person name="McGuire P.E."/>
            <person name="Liu S."/>
            <person name="Long H."/>
            <person name="Ramasamy R.K."/>
            <person name="Rodriguez J.C."/>
            <person name="Van S.L."/>
            <person name="Yuan L."/>
            <person name="Wang Z."/>
            <person name="Xia Z."/>
            <person name="Xiao L."/>
            <person name="Anderson O.D."/>
            <person name="Ouyang S."/>
            <person name="Liang Y."/>
            <person name="Zimin A.V."/>
            <person name="Pertea G."/>
            <person name="Qi P."/>
            <person name="Bennetzen J.L."/>
            <person name="Dai X."/>
            <person name="Dawson M.W."/>
            <person name="Muller H.G."/>
            <person name="Kugler K."/>
            <person name="Rivarola-Duarte L."/>
            <person name="Spannagl M."/>
            <person name="Mayer K.F.X."/>
            <person name="Lu F.H."/>
            <person name="Bevan M.W."/>
            <person name="Leroy P."/>
            <person name="Li P."/>
            <person name="You F.M."/>
            <person name="Sun Q."/>
            <person name="Liu Z."/>
            <person name="Lyons E."/>
            <person name="Wicker T."/>
            <person name="Salzberg S.L."/>
            <person name="Devos K.M."/>
            <person name="Dvorak J."/>
        </authorList>
    </citation>
    <scope>NUCLEOTIDE SEQUENCE [LARGE SCALE GENOMIC DNA]</scope>
    <source>
        <strain evidence="2">cv. AL8/78</strain>
    </source>
</reference>
<feature type="region of interest" description="Disordered" evidence="1">
    <location>
        <begin position="1"/>
        <end position="40"/>
    </location>
</feature>
<dbReference type="EnsemblPlants" id="AET5Gv20511100.14">
    <property type="protein sequence ID" value="AET5Gv20511100.14"/>
    <property type="gene ID" value="AET5Gv20511100"/>
</dbReference>